<dbReference type="EMBL" id="JANPWB010000007">
    <property type="protein sequence ID" value="KAJ1170098.1"/>
    <property type="molecule type" value="Genomic_DNA"/>
</dbReference>
<feature type="chain" id="PRO_5043843545" evidence="1">
    <location>
        <begin position="21"/>
        <end position="114"/>
    </location>
</feature>
<reference evidence="2" key="1">
    <citation type="journal article" date="2022" name="bioRxiv">
        <title>Sequencing and chromosome-scale assembly of the giantPleurodeles waltlgenome.</title>
        <authorList>
            <person name="Brown T."/>
            <person name="Elewa A."/>
            <person name="Iarovenko S."/>
            <person name="Subramanian E."/>
            <person name="Araus A.J."/>
            <person name="Petzold A."/>
            <person name="Susuki M."/>
            <person name="Suzuki K.-i.T."/>
            <person name="Hayashi T."/>
            <person name="Toyoda A."/>
            <person name="Oliveira C."/>
            <person name="Osipova E."/>
            <person name="Leigh N.D."/>
            <person name="Simon A."/>
            <person name="Yun M.H."/>
        </authorList>
    </citation>
    <scope>NUCLEOTIDE SEQUENCE</scope>
    <source>
        <strain evidence="2">20211129_DDA</strain>
        <tissue evidence="2">Liver</tissue>
    </source>
</reference>
<keyword evidence="3" id="KW-1185">Reference proteome</keyword>
<protein>
    <submittedName>
        <fullName evidence="2">Uncharacterized protein</fullName>
    </submittedName>
</protein>
<accession>A0AAV7T109</accession>
<proteinExistence type="predicted"/>
<feature type="signal peptide" evidence="1">
    <location>
        <begin position="1"/>
        <end position="20"/>
    </location>
</feature>
<name>A0AAV7T109_PLEWA</name>
<evidence type="ECO:0000313" key="3">
    <source>
        <dbReference type="Proteomes" id="UP001066276"/>
    </source>
</evidence>
<dbReference type="Proteomes" id="UP001066276">
    <property type="component" value="Chromosome 4_1"/>
</dbReference>
<sequence length="114" mass="11614">MLVLLRGAILGAQACGPGLSVDWCGTCPVNAGSELAMEFVAGCGAGSRETFLPVSRSWGNGAIAVTDWEGVGAGLEDLHYCMAIAFTLLVSWPGPPELVEHAGGTNCAIGGELH</sequence>
<organism evidence="2 3">
    <name type="scientific">Pleurodeles waltl</name>
    <name type="common">Iberian ribbed newt</name>
    <dbReference type="NCBI Taxonomy" id="8319"/>
    <lineage>
        <taxon>Eukaryota</taxon>
        <taxon>Metazoa</taxon>
        <taxon>Chordata</taxon>
        <taxon>Craniata</taxon>
        <taxon>Vertebrata</taxon>
        <taxon>Euteleostomi</taxon>
        <taxon>Amphibia</taxon>
        <taxon>Batrachia</taxon>
        <taxon>Caudata</taxon>
        <taxon>Salamandroidea</taxon>
        <taxon>Salamandridae</taxon>
        <taxon>Pleurodelinae</taxon>
        <taxon>Pleurodeles</taxon>
    </lineage>
</organism>
<comment type="caution">
    <text evidence="2">The sequence shown here is derived from an EMBL/GenBank/DDBJ whole genome shotgun (WGS) entry which is preliminary data.</text>
</comment>
<gene>
    <name evidence="2" type="ORF">NDU88_001979</name>
</gene>
<evidence type="ECO:0000256" key="1">
    <source>
        <dbReference type="SAM" id="SignalP"/>
    </source>
</evidence>
<keyword evidence="1" id="KW-0732">Signal</keyword>
<dbReference type="AlphaFoldDB" id="A0AAV7T109"/>
<evidence type="ECO:0000313" key="2">
    <source>
        <dbReference type="EMBL" id="KAJ1170098.1"/>
    </source>
</evidence>